<gene>
    <name evidence="2" type="ORF">A3F54_02950</name>
</gene>
<comment type="caution">
    <text evidence="2">The sequence shown here is derived from an EMBL/GenBank/DDBJ whole genome shotgun (WGS) entry which is preliminary data.</text>
</comment>
<feature type="domain" description="DJ-1/PfpI" evidence="1">
    <location>
        <begin position="6"/>
        <end position="166"/>
    </location>
</feature>
<dbReference type="PANTHER" id="PTHR48094">
    <property type="entry name" value="PROTEIN/NUCLEIC ACID DEGLYCASE DJ-1-RELATED"/>
    <property type="match status" value="1"/>
</dbReference>
<dbReference type="Gene3D" id="3.40.50.880">
    <property type="match status" value="1"/>
</dbReference>
<dbReference type="InterPro" id="IPR029062">
    <property type="entry name" value="Class_I_gatase-like"/>
</dbReference>
<evidence type="ECO:0000259" key="1">
    <source>
        <dbReference type="Pfam" id="PF01965"/>
    </source>
</evidence>
<accession>A0A1G2B8L2</accession>
<dbReference type="InterPro" id="IPR002818">
    <property type="entry name" value="DJ-1/PfpI"/>
</dbReference>
<dbReference type="EMBL" id="MHKD01000002">
    <property type="protein sequence ID" value="OGY85345.1"/>
    <property type="molecule type" value="Genomic_DNA"/>
</dbReference>
<organism evidence="2 3">
    <name type="scientific">Candidatus Kerfeldbacteria bacterium RIFCSPHIGHO2_12_FULL_48_17</name>
    <dbReference type="NCBI Taxonomy" id="1798542"/>
    <lineage>
        <taxon>Bacteria</taxon>
        <taxon>Candidatus Kerfeldiibacteriota</taxon>
    </lineage>
</organism>
<proteinExistence type="predicted"/>
<dbReference type="Pfam" id="PF01965">
    <property type="entry name" value="DJ-1_PfpI"/>
    <property type="match status" value="1"/>
</dbReference>
<dbReference type="InterPro" id="IPR050325">
    <property type="entry name" value="Prot/Nucl_acid_deglycase"/>
</dbReference>
<protein>
    <recommendedName>
        <fullName evidence="1">DJ-1/PfpI domain-containing protein</fullName>
    </recommendedName>
</protein>
<dbReference type="PANTHER" id="PTHR48094:SF12">
    <property type="entry name" value="PARKINSON DISEASE PROTEIN 7 HOMOLOG"/>
    <property type="match status" value="1"/>
</dbReference>
<dbReference type="AlphaFoldDB" id="A0A1G2B8L2"/>
<dbReference type="Proteomes" id="UP000176952">
    <property type="component" value="Unassembled WGS sequence"/>
</dbReference>
<dbReference type="GO" id="GO:0005737">
    <property type="term" value="C:cytoplasm"/>
    <property type="evidence" value="ECO:0007669"/>
    <property type="project" value="TreeGrafter"/>
</dbReference>
<evidence type="ECO:0000313" key="2">
    <source>
        <dbReference type="EMBL" id="OGY85345.1"/>
    </source>
</evidence>
<name>A0A1G2B8L2_9BACT</name>
<dbReference type="SUPFAM" id="SSF52317">
    <property type="entry name" value="Class I glutamine amidotransferase-like"/>
    <property type="match status" value="1"/>
</dbReference>
<evidence type="ECO:0000313" key="3">
    <source>
        <dbReference type="Proteomes" id="UP000176952"/>
    </source>
</evidence>
<sequence>METKTVVLVIAPQEFRDEEFIETRKVLEEAGFRVQVASKTKDTAIGKHGTEVVPDITLADINTETTDALVFIGGRGCSVYYQDPRALGLAKIMHNAGKVVAAICAAPVILANAGILQGGMATCDVSVANEMKKKGTVCTGKPVEVDDRVITGQNVDAAKSFGQAIADRLRK</sequence>
<dbReference type="STRING" id="1798542.A3F54_02950"/>
<dbReference type="CDD" id="cd03135">
    <property type="entry name" value="GATase1_DJ-1"/>
    <property type="match status" value="1"/>
</dbReference>
<reference evidence="2 3" key="1">
    <citation type="journal article" date="2016" name="Nat. Commun.">
        <title>Thousands of microbial genomes shed light on interconnected biogeochemical processes in an aquifer system.</title>
        <authorList>
            <person name="Anantharaman K."/>
            <person name="Brown C.T."/>
            <person name="Hug L.A."/>
            <person name="Sharon I."/>
            <person name="Castelle C.J."/>
            <person name="Probst A.J."/>
            <person name="Thomas B.C."/>
            <person name="Singh A."/>
            <person name="Wilkins M.J."/>
            <person name="Karaoz U."/>
            <person name="Brodie E.L."/>
            <person name="Williams K.H."/>
            <person name="Hubbard S.S."/>
            <person name="Banfield J.F."/>
        </authorList>
    </citation>
    <scope>NUCLEOTIDE SEQUENCE [LARGE SCALE GENOMIC DNA]</scope>
</reference>